<protein>
    <recommendedName>
        <fullName evidence="2">CHAT domain-containing protein</fullName>
    </recommendedName>
</protein>
<evidence type="ECO:0000313" key="3">
    <source>
        <dbReference type="EMBL" id="KAK2593625.1"/>
    </source>
</evidence>
<feature type="domain" description="CHAT" evidence="2">
    <location>
        <begin position="1173"/>
        <end position="1473"/>
    </location>
</feature>
<feature type="coiled-coil region" evidence="1">
    <location>
        <begin position="964"/>
        <end position="995"/>
    </location>
</feature>
<accession>A0AAJ0FYH2</accession>
<dbReference type="Proteomes" id="UP001251528">
    <property type="component" value="Unassembled WGS sequence"/>
</dbReference>
<name>A0AAJ0FYH2_9HYPO</name>
<reference evidence="3" key="1">
    <citation type="submission" date="2023-06" db="EMBL/GenBank/DDBJ databases">
        <title>Conoideocrella luteorostrata (Hypocreales: Clavicipitaceae), a potential biocontrol fungus for elongate hemlock scale in United States Christmas tree production areas.</title>
        <authorList>
            <person name="Barrett H."/>
            <person name="Lovett B."/>
            <person name="Macias A.M."/>
            <person name="Stajich J.E."/>
            <person name="Kasson M.T."/>
        </authorList>
    </citation>
    <scope>NUCLEOTIDE SEQUENCE</scope>
    <source>
        <strain evidence="3">ARSEF 14590</strain>
    </source>
</reference>
<sequence>MIYHGTLTSLYGTLPSPMIPVLEDAILKTKLKFYKAAEEAFNCQLSSYNQVPIVAIERSELYLSQFKCLQGLQALDAVRTPISEANERDYDVQRLITISRSIFKIKTEGDTKTALKAAKKIQKDWKAKAVGDYTDIQVECVRKYALVCIFLASSRDLITEDMKLIPTPIPPNPPTRWQGITDLRVSLVSQGRFMEALRFSTVERALCTAAGRYHNIQTMLKLGQQHQELAMKTENEIYWRAAMLRVRLDLATLLTSWKMKTEAREALSVLEKELEDTVSLFNGKSSVLRASNALDTLGIEFCKLKLLGENERTMSQFKQLLRLGEKMLAGTHIETEQCHHLAIAWAEQLYPEKQCVAVRTNIQLQTQHLFENVQGRVLDAAVNLGEILLPRFQNIKETAQNIEMIDLFEQKHGNISGTETQKFLSDLRLSLYAQRGDRVPLQHGGLGSNIGTEYRLRRHIPSKSLIEDAKFKSVIDKEHNSMLDHDQLCGYFSKPVENRVSRLLHDLVTQETMPSTLTAAALGQIFLLGGTARKVTKADFLKLNGQEMLQSLAGSADSPVSKEEWLRRGPALREWLLKDCRPNLPVRRCLWVEIHNARYVAWKHHCEASIWTQGAAERKAYPDDFIPGTSTPAISFFNDSNQLISAIEDRVELEEAKLGYMFNHYERETQLVASLLPLMYTQAFFSAYIIGGKLSVTTLSHLDRAENLAREQLAHWKSVDNHVNIAMQSINIATIAQYKLECGIITEPALVYQTLEEALGLLDEVEMLFGTTLYNLDLDHSIASLEIKMRAGSKMDIWRASSLAIRLLLSAIQFIEASKDRTEGIDDEESTTNGQESMTLRLWQWVQRSKARALAQSIGLDNIAQESLLFGIRNSISEGQIGRDDDDAGTDNDDEAPRLQTFASVPLEFLPEACKLLKGSNITFPKLHNRHLTKKTFLSDTPATPRVAATLEDITSLSQDLQSVEVLAARIKSLDEEQTEIRRKLEDRLSKLNDNINARPELCIILQIADFLNKEKELLEVIQSKTFLDLQDRLQSRINLQRLREEMKNVPLLQQLLKVREGWPLSQNDLQKMDNRRNSKVVFVDWFSTISLFNTAEKIYMILWRNGTFSLVDLHTTLNDIADPIRQFFENPDEFLPEVEPTPIKAMDLKNMVPKNRTSDLAEHRKLRSCSKLIEPLLDSTLVKPEDLLVFSVTEGFNNFPLHAINHDDHEPLIVNHPVVYVPSLSVLHRCYWSRHGKTQVPHPKKTHKALVLGGVRCRDSKYDYGMLGVQRFGALLNVPCDTFEGAAATLSNLQAYISDADLLHFHLHTNYKLLKEDAGHDAAFTESPLTQAICFTDNDLTTPNILTLQLTPGAHLNLFACASGLQGKFSHGNSPWAGRTNEAMGLVPAFLIAGSGSMTSSLWPIQDEHAAVFGGVFWKAIGAALDSHEKGYSEGVIGQSWVDIADIMRATVLTMRDMYGSPAAWAGFVLSGYWRFEK</sequence>
<dbReference type="Pfam" id="PF12770">
    <property type="entry name" value="CHAT"/>
    <property type="match status" value="1"/>
</dbReference>
<evidence type="ECO:0000313" key="4">
    <source>
        <dbReference type="Proteomes" id="UP001251528"/>
    </source>
</evidence>
<proteinExistence type="predicted"/>
<evidence type="ECO:0000259" key="2">
    <source>
        <dbReference type="Pfam" id="PF12770"/>
    </source>
</evidence>
<dbReference type="EMBL" id="JASWJB010000203">
    <property type="protein sequence ID" value="KAK2593625.1"/>
    <property type="molecule type" value="Genomic_DNA"/>
</dbReference>
<evidence type="ECO:0000256" key="1">
    <source>
        <dbReference type="SAM" id="Coils"/>
    </source>
</evidence>
<comment type="caution">
    <text evidence="3">The sequence shown here is derived from an EMBL/GenBank/DDBJ whole genome shotgun (WGS) entry which is preliminary data.</text>
</comment>
<keyword evidence="4" id="KW-1185">Reference proteome</keyword>
<dbReference type="InterPro" id="IPR024983">
    <property type="entry name" value="CHAT_dom"/>
</dbReference>
<gene>
    <name evidence="3" type="ORF">QQS21_008673</name>
</gene>
<organism evidence="3 4">
    <name type="scientific">Conoideocrella luteorostrata</name>
    <dbReference type="NCBI Taxonomy" id="1105319"/>
    <lineage>
        <taxon>Eukaryota</taxon>
        <taxon>Fungi</taxon>
        <taxon>Dikarya</taxon>
        <taxon>Ascomycota</taxon>
        <taxon>Pezizomycotina</taxon>
        <taxon>Sordariomycetes</taxon>
        <taxon>Hypocreomycetidae</taxon>
        <taxon>Hypocreales</taxon>
        <taxon>Clavicipitaceae</taxon>
        <taxon>Conoideocrella</taxon>
    </lineage>
</organism>
<keyword evidence="1" id="KW-0175">Coiled coil</keyword>